<keyword evidence="2" id="KW-1185">Reference proteome</keyword>
<gene>
    <name evidence="1" type="ORF">LPH55_11510</name>
</gene>
<comment type="caution">
    <text evidence="1">The sequence shown here is derived from an EMBL/GenBank/DDBJ whole genome shotgun (WGS) entry which is preliminary data.</text>
</comment>
<evidence type="ECO:0000313" key="1">
    <source>
        <dbReference type="EMBL" id="MCD8474064.1"/>
    </source>
</evidence>
<evidence type="ECO:0000313" key="2">
    <source>
        <dbReference type="Proteomes" id="UP001430701"/>
    </source>
</evidence>
<reference evidence="1" key="1">
    <citation type="submission" date="2021-11" db="EMBL/GenBank/DDBJ databases">
        <title>Genome sequence of Xylella taiwanensis PLS432.</title>
        <authorList>
            <person name="Weng L.-W."/>
            <person name="Su C.-C."/>
            <person name="Tsai C.-W."/>
            <person name="Kuo C.-H."/>
        </authorList>
    </citation>
    <scope>NUCLEOTIDE SEQUENCE</scope>
    <source>
        <strain evidence="1">PLS432</strain>
    </source>
</reference>
<dbReference type="GeneID" id="68900970"/>
<dbReference type="EMBL" id="JAJPPU010000004">
    <property type="protein sequence ID" value="MCD8474064.1"/>
    <property type="molecule type" value="Genomic_DNA"/>
</dbReference>
<accession>A0ABS8TY97</accession>
<dbReference type="Proteomes" id="UP001430701">
    <property type="component" value="Unassembled WGS sequence"/>
</dbReference>
<organism evidence="1 2">
    <name type="scientific">Xylella taiwanensis</name>
    <dbReference type="NCBI Taxonomy" id="1444770"/>
    <lineage>
        <taxon>Bacteria</taxon>
        <taxon>Pseudomonadati</taxon>
        <taxon>Pseudomonadota</taxon>
        <taxon>Gammaproteobacteria</taxon>
        <taxon>Lysobacterales</taxon>
        <taxon>Lysobacteraceae</taxon>
        <taxon>Xylella</taxon>
    </lineage>
</organism>
<proteinExistence type="predicted"/>
<protein>
    <submittedName>
        <fullName evidence="1">Uncharacterized protein</fullName>
    </submittedName>
</protein>
<dbReference type="RefSeq" id="WP_152536635.1">
    <property type="nucleotide sequence ID" value="NZ_CP053627.1"/>
</dbReference>
<sequence length="73" mass="8220">MTVLVVLCHASYRFHSCFQEIVVGIDLKVLASCWEAVIRWGSQGKAALYLPQEACGEYMMRLPQEVGVGRAFR</sequence>
<name>A0ABS8TY97_9GAMM</name>